<evidence type="ECO:0008006" key="4">
    <source>
        <dbReference type="Google" id="ProtNLM"/>
    </source>
</evidence>
<keyword evidence="3" id="KW-1185">Reference proteome</keyword>
<name>A0ABY6K871_9ARAC</name>
<reference evidence="2 3" key="1">
    <citation type="submission" date="2022-01" db="EMBL/GenBank/DDBJ databases">
        <title>A chromosomal length assembly of Cordylochernes scorpioides.</title>
        <authorList>
            <person name="Zeh D."/>
            <person name="Zeh J."/>
        </authorList>
    </citation>
    <scope>NUCLEOTIDE SEQUENCE [LARGE SCALE GENOMIC DNA]</scope>
    <source>
        <strain evidence="2">IN4F17</strain>
        <tissue evidence="2">Whole Body</tissue>
    </source>
</reference>
<evidence type="ECO:0000256" key="1">
    <source>
        <dbReference type="SAM" id="MobiDB-lite"/>
    </source>
</evidence>
<feature type="region of interest" description="Disordered" evidence="1">
    <location>
        <begin position="28"/>
        <end position="49"/>
    </location>
</feature>
<dbReference type="EMBL" id="CP092865">
    <property type="protein sequence ID" value="UYV64732.1"/>
    <property type="molecule type" value="Genomic_DNA"/>
</dbReference>
<proteinExistence type="predicted"/>
<evidence type="ECO:0000313" key="3">
    <source>
        <dbReference type="Proteomes" id="UP001235939"/>
    </source>
</evidence>
<sequence>MLTVAYGEATLDRSNVYQWYKMFSEGREDVNDEERAGRPSTSTTDEKINEGVHDCSGIPKCFNCSQHPKYRSKTLSHRANSEECPFVIDLTISNRNSISLLKNWNTSIMTDTSDHVTITYEIVSKDNSHINGYKSTWKFSETDANWNAFYDKFSSPELLSLVDETNQIKNSESVDRAVLKLTDIISEAAYASLKLKSTINKNKVKFKWHKSTITAMKELTETILEHKQRELTALIAVDLSGAFDNAWWPAIIKRMDLDNVPSSLIQII</sequence>
<organism evidence="2 3">
    <name type="scientific">Cordylochernes scorpioides</name>
    <dbReference type="NCBI Taxonomy" id="51811"/>
    <lineage>
        <taxon>Eukaryota</taxon>
        <taxon>Metazoa</taxon>
        <taxon>Ecdysozoa</taxon>
        <taxon>Arthropoda</taxon>
        <taxon>Chelicerata</taxon>
        <taxon>Arachnida</taxon>
        <taxon>Pseudoscorpiones</taxon>
        <taxon>Cheliferoidea</taxon>
        <taxon>Chernetidae</taxon>
        <taxon>Cordylochernes</taxon>
    </lineage>
</organism>
<gene>
    <name evidence="2" type="ORF">LAZ67_3001807</name>
</gene>
<protein>
    <recommendedName>
        <fullName evidence="4">Reverse transcriptase domain-containing protein</fullName>
    </recommendedName>
</protein>
<evidence type="ECO:0000313" key="2">
    <source>
        <dbReference type="EMBL" id="UYV64732.1"/>
    </source>
</evidence>
<feature type="compositionally biased region" description="Basic and acidic residues" evidence="1">
    <location>
        <begin position="28"/>
        <end position="37"/>
    </location>
</feature>
<accession>A0ABY6K871</accession>
<dbReference type="Proteomes" id="UP001235939">
    <property type="component" value="Chromosome 03"/>
</dbReference>